<accession>A0A830HWW8</accession>
<dbReference type="PANTHER" id="PTHR14939:SF5">
    <property type="entry name" value="F-BOX ONLY PROTEIN 22"/>
    <property type="match status" value="1"/>
</dbReference>
<dbReference type="PANTHER" id="PTHR14939">
    <property type="entry name" value="F-BOX ONLY PROTEIN 22"/>
    <property type="match status" value="1"/>
</dbReference>
<dbReference type="GO" id="GO:0000209">
    <property type="term" value="P:protein polyubiquitination"/>
    <property type="evidence" value="ECO:0007669"/>
    <property type="project" value="TreeGrafter"/>
</dbReference>
<gene>
    <name evidence="3" type="ORF">PPROV_001038200</name>
</gene>
<sequence>MDAADTSPSVPSAARITALVRKKPLFKSHAYHAPPPPSTVDDFVDVQTLETWTTRQLKNFVRKFENILTTFSMPTLDDVLEKSKLVDLAAQAQKRAASAMDVLADQIIQDLSAPAEPHVCLLFATSAWADDLPVVARKLADRLPPTCVVYGAVASGIVATPTKTQEGNDDNMDVDVDGDGDKTSDANAQEIEHGDGDALSVSVLRLAPGGGVKVMWRRDAHSPESINSFPDMPHTGRGSCIPPTFERTILAADGPPRPGRSSCAAIIMGDDARASASLAEQIHAQIPSATISGGLCGGEGDASVVIARGGKGPHADPLPGGCSNGAAAIVLTGLGVAAPCISRGAKQIGDIYSVARIERQEHTVCPGHKSVSLAIHAVHNAETGGESPAMSALAALENRLGGLPNALWLGLRRKASGSGSSSEQRFELLNIEGHDREGGLYVQPQDGPSAFAENGDNEETEFECAFYTVNASASVEELHAAASHAGEQVRESQRAAYEAERSASSTSTSKEEVVGTFAAGALAFLCCGRGARFHNHACSVDARALQRGFGVGARTSATSLPVCGLMANGELGGRPWNEYGGGDVTKAATLMAFTAVFVTLGL</sequence>
<feature type="compositionally biased region" description="Basic and acidic residues" evidence="1">
    <location>
        <begin position="487"/>
        <end position="501"/>
    </location>
</feature>
<dbReference type="InterPro" id="IPR013702">
    <property type="entry name" value="FIST_domain_N"/>
</dbReference>
<proteinExistence type="predicted"/>
<dbReference type="GO" id="GO:0032436">
    <property type="term" value="P:positive regulation of proteasomal ubiquitin-dependent protein catabolic process"/>
    <property type="evidence" value="ECO:0007669"/>
    <property type="project" value="TreeGrafter"/>
</dbReference>
<protein>
    <recommendedName>
        <fullName evidence="2">FIST domain-containing protein</fullName>
    </recommendedName>
</protein>
<dbReference type="AlphaFoldDB" id="A0A830HWW8"/>
<evidence type="ECO:0000259" key="2">
    <source>
        <dbReference type="Pfam" id="PF08495"/>
    </source>
</evidence>
<evidence type="ECO:0000313" key="3">
    <source>
        <dbReference type="EMBL" id="GHP11654.1"/>
    </source>
</evidence>
<feature type="region of interest" description="Disordered" evidence="1">
    <location>
        <begin position="482"/>
        <end position="510"/>
    </location>
</feature>
<organism evidence="3 4">
    <name type="scientific">Pycnococcus provasolii</name>
    <dbReference type="NCBI Taxonomy" id="41880"/>
    <lineage>
        <taxon>Eukaryota</taxon>
        <taxon>Viridiplantae</taxon>
        <taxon>Chlorophyta</taxon>
        <taxon>Pseudoscourfieldiophyceae</taxon>
        <taxon>Pseudoscourfieldiales</taxon>
        <taxon>Pycnococcaceae</taxon>
        <taxon>Pycnococcus</taxon>
    </lineage>
</organism>
<comment type="caution">
    <text evidence="3">The sequence shown here is derived from an EMBL/GenBank/DDBJ whole genome shotgun (WGS) entry which is preliminary data.</text>
</comment>
<reference evidence="3" key="1">
    <citation type="submission" date="2020-10" db="EMBL/GenBank/DDBJ databases">
        <title>Unveiling of a novel bifunctional photoreceptor, Dualchrome1, isolated from a cosmopolitan green alga.</title>
        <authorList>
            <person name="Suzuki S."/>
            <person name="Kawachi M."/>
        </authorList>
    </citation>
    <scope>NUCLEOTIDE SEQUENCE</scope>
    <source>
        <strain evidence="3">NIES 2893</strain>
    </source>
</reference>
<dbReference type="Pfam" id="PF08495">
    <property type="entry name" value="FIST"/>
    <property type="match status" value="1"/>
</dbReference>
<keyword evidence="4" id="KW-1185">Reference proteome</keyword>
<dbReference type="EMBL" id="BNJQ01000035">
    <property type="protein sequence ID" value="GHP11654.1"/>
    <property type="molecule type" value="Genomic_DNA"/>
</dbReference>
<dbReference type="Proteomes" id="UP000660262">
    <property type="component" value="Unassembled WGS sequence"/>
</dbReference>
<feature type="domain" description="FIST" evidence="2">
    <location>
        <begin position="119"/>
        <end position="359"/>
    </location>
</feature>
<evidence type="ECO:0000256" key="1">
    <source>
        <dbReference type="SAM" id="MobiDB-lite"/>
    </source>
</evidence>
<evidence type="ECO:0000313" key="4">
    <source>
        <dbReference type="Proteomes" id="UP000660262"/>
    </source>
</evidence>
<name>A0A830HWW8_9CHLO</name>